<accession>A0A8J2QIY2</accession>
<organism evidence="3 4">
    <name type="scientific">Danaus chrysippus</name>
    <name type="common">African queen</name>
    <dbReference type="NCBI Taxonomy" id="151541"/>
    <lineage>
        <taxon>Eukaryota</taxon>
        <taxon>Metazoa</taxon>
        <taxon>Ecdysozoa</taxon>
        <taxon>Arthropoda</taxon>
        <taxon>Hexapoda</taxon>
        <taxon>Insecta</taxon>
        <taxon>Pterygota</taxon>
        <taxon>Neoptera</taxon>
        <taxon>Endopterygota</taxon>
        <taxon>Lepidoptera</taxon>
        <taxon>Glossata</taxon>
        <taxon>Ditrysia</taxon>
        <taxon>Papilionoidea</taxon>
        <taxon>Nymphalidae</taxon>
        <taxon>Danainae</taxon>
        <taxon>Danaini</taxon>
        <taxon>Danaina</taxon>
        <taxon>Danaus</taxon>
        <taxon>Anosia</taxon>
    </lineage>
</organism>
<protein>
    <submittedName>
        <fullName evidence="3">(African queen) hypothetical protein</fullName>
    </submittedName>
</protein>
<comment type="caution">
    <text evidence="3">The sequence shown here is derived from an EMBL/GenBank/DDBJ whole genome shotgun (WGS) entry which is preliminary data.</text>
</comment>
<dbReference type="InterPro" id="IPR005135">
    <property type="entry name" value="Endo/exonuclease/phosphatase"/>
</dbReference>
<dbReference type="OrthoDB" id="415822at2759"/>
<dbReference type="CDD" id="cd09077">
    <property type="entry name" value="R1-I-EN"/>
    <property type="match status" value="1"/>
</dbReference>
<dbReference type="AlphaFoldDB" id="A0A8J2QIY2"/>
<dbReference type="GO" id="GO:0003824">
    <property type="term" value="F:catalytic activity"/>
    <property type="evidence" value="ECO:0007669"/>
    <property type="project" value="InterPro"/>
</dbReference>
<dbReference type="Gene3D" id="3.60.10.10">
    <property type="entry name" value="Endonuclease/exonuclease/phosphatase"/>
    <property type="match status" value="1"/>
</dbReference>
<dbReference type="Pfam" id="PF00078">
    <property type="entry name" value="RVT_1"/>
    <property type="match status" value="1"/>
</dbReference>
<dbReference type="PANTHER" id="PTHR19446">
    <property type="entry name" value="REVERSE TRANSCRIPTASES"/>
    <property type="match status" value="1"/>
</dbReference>
<dbReference type="InterPro" id="IPR036691">
    <property type="entry name" value="Endo/exonu/phosph_ase_sf"/>
</dbReference>
<name>A0A8J2QIY2_9NEOP</name>
<feature type="region of interest" description="Disordered" evidence="1">
    <location>
        <begin position="1026"/>
        <end position="1058"/>
    </location>
</feature>
<dbReference type="SUPFAM" id="SSF56672">
    <property type="entry name" value="DNA/RNA polymerases"/>
    <property type="match status" value="1"/>
</dbReference>
<evidence type="ECO:0000313" key="3">
    <source>
        <dbReference type="EMBL" id="CAG9563370.1"/>
    </source>
</evidence>
<feature type="domain" description="Reverse transcriptase" evidence="2">
    <location>
        <begin position="476"/>
        <end position="752"/>
    </location>
</feature>
<gene>
    <name evidence="3" type="ORF">DCHRY22_LOCUS4517</name>
</gene>
<sequence>MAGHLRFLQANGNHCAGAQDLFLQSMAEWAVDVAVIAEPYCVPAQPHWAGDVDGLVAIITRPGAGPPLAVKARGHGYVAAVRGEIAIVGVYFSPNRDLPAFERFLDSLGPVVGQLAPLQVFVLGDLNAKSTAWGNPRTTPKGRELEAWALTAGLSLLNSGTVQTCVRRLGGSVVDVSFATPTIARRVEGWRVEAGVETLSDHRYIRFEVSPTPAGRRSPVSNSSSPRERSRFPRWALSKLNRELAKEAAVVGRFCLPEGAELGVDEGASRFGDVLQNVCRAAMPPVGRPPPRGAVYWWSENISDLRVACNGARRAYTRSRRRRPQDEERDGRLYRVYVKKKLILQQAIRRAKEAAWLELVEGLDRDPWGRPYKRARNKLCAQSAPITEVLQPAALRGIVGELFPDAPAGFTPPRMARLTLEEGDRVPPTVTESEMEAILARLQSKKSAPGPDGVHGRVLALSLVHLGGALKELFDLCLRSGQFPRAWKEGRLCLLPKGNRPPDSASAWRPVVVLNEAGKALEKIMATRLVRHLEEGSGPGLSEFQFGFRAHRSTVDALKRLRAVTEEAERRGEVVVAVSLDIANAFNSLPHSAIQVALEYFGVPLYLRRLINSYLSQRRVAVESRRGSIEWWTVENGVPQGSVLGPVLWNVGYDWVLRSRLLPGMGVICYADDTLVLSRGRNYREAARLAEVGTDLVISRIERLGLRVRIDKTEALLFRGTGRKGPPPGATLLIGGGRVRVSPTMKYLGLTLDGGWTFVPHFKELGPKVVRTAGALGKFLPNLGGPSAACRRLYSGVCRSIALYGAPVWADRPMSRRTKALLRSAQRAPAVRVIRGYRTVSWAAATALAGDPPWDLVASVRAELFSYVSGRRALGENPSSEEIRAVRRQGEERLMREWGEDLAEQPYGRRTTAALRPVLERWMRRKRKPLTFRLTQVLTGHGCFGYYLCRTARREPGEGCHECGAAVDSAQHTLEVCPRWAAQRQDLVAALGGVDLSLSSVVEKMLESDGSWLAVSSFCETVMSTKEASQRERERAADAPSPRRRRTGVRRRQFLRLQ</sequence>
<dbReference type="SUPFAM" id="SSF56219">
    <property type="entry name" value="DNase I-like"/>
    <property type="match status" value="1"/>
</dbReference>
<dbReference type="CDD" id="cd01650">
    <property type="entry name" value="RT_nLTR_like"/>
    <property type="match status" value="1"/>
</dbReference>
<keyword evidence="4" id="KW-1185">Reference proteome</keyword>
<evidence type="ECO:0000313" key="4">
    <source>
        <dbReference type="Proteomes" id="UP000789524"/>
    </source>
</evidence>
<dbReference type="InterPro" id="IPR000477">
    <property type="entry name" value="RT_dom"/>
</dbReference>
<dbReference type="InterPro" id="IPR043502">
    <property type="entry name" value="DNA/RNA_pol_sf"/>
</dbReference>
<dbReference type="Proteomes" id="UP000789524">
    <property type="component" value="Unassembled WGS sequence"/>
</dbReference>
<proteinExistence type="predicted"/>
<reference evidence="3" key="1">
    <citation type="submission" date="2021-09" db="EMBL/GenBank/DDBJ databases">
        <authorList>
            <person name="Martin H S."/>
        </authorList>
    </citation>
    <scope>NUCLEOTIDE SEQUENCE</scope>
</reference>
<feature type="compositionally biased region" description="Basic and acidic residues" evidence="1">
    <location>
        <begin position="1028"/>
        <end position="1037"/>
    </location>
</feature>
<feature type="compositionally biased region" description="Basic residues" evidence="1">
    <location>
        <begin position="1042"/>
        <end position="1058"/>
    </location>
</feature>
<dbReference type="Pfam" id="PF14529">
    <property type="entry name" value="Exo_endo_phos_2"/>
    <property type="match status" value="1"/>
</dbReference>
<dbReference type="GO" id="GO:0071897">
    <property type="term" value="P:DNA biosynthetic process"/>
    <property type="evidence" value="ECO:0007669"/>
    <property type="project" value="UniProtKB-ARBA"/>
</dbReference>
<dbReference type="PROSITE" id="PS50878">
    <property type="entry name" value="RT_POL"/>
    <property type="match status" value="1"/>
</dbReference>
<evidence type="ECO:0000256" key="1">
    <source>
        <dbReference type="SAM" id="MobiDB-lite"/>
    </source>
</evidence>
<evidence type="ECO:0000259" key="2">
    <source>
        <dbReference type="PROSITE" id="PS50878"/>
    </source>
</evidence>
<dbReference type="EMBL" id="CAKASE010000049">
    <property type="protein sequence ID" value="CAG9563370.1"/>
    <property type="molecule type" value="Genomic_DNA"/>
</dbReference>